<keyword evidence="2" id="KW-0472">Membrane</keyword>
<dbReference type="EMBL" id="LS483396">
    <property type="protein sequence ID" value="SQG49070.1"/>
    <property type="molecule type" value="Genomic_DNA"/>
</dbReference>
<dbReference type="RefSeq" id="WP_010079253.1">
    <property type="nucleotide sequence ID" value="NC_012803.1"/>
</dbReference>
<dbReference type="GO" id="GO:0016874">
    <property type="term" value="F:ligase activity"/>
    <property type="evidence" value="ECO:0007669"/>
    <property type="project" value="UniProtKB-KW"/>
</dbReference>
<evidence type="ECO:0000313" key="4">
    <source>
        <dbReference type="EMBL" id="SQG49070.1"/>
    </source>
</evidence>
<keyword evidence="2" id="KW-1133">Transmembrane helix</keyword>
<protein>
    <submittedName>
        <fullName evidence="4">Lipid A core - O-antigen ligase and related enzymes</fullName>
    </submittedName>
</protein>
<reference evidence="4 6" key="3">
    <citation type="submission" date="2018-06" db="EMBL/GenBank/DDBJ databases">
        <authorList>
            <consortium name="Pathogen Informatics"/>
            <person name="Doyle S."/>
        </authorList>
    </citation>
    <scope>NUCLEOTIDE SEQUENCE [LARGE SCALE GENOMIC DNA]</scope>
    <source>
        <strain evidence="4 6">NCTC2665</strain>
    </source>
</reference>
<feature type="transmembrane region" description="Helical" evidence="2">
    <location>
        <begin position="51"/>
        <end position="67"/>
    </location>
</feature>
<evidence type="ECO:0000313" key="5">
    <source>
        <dbReference type="Proteomes" id="UP000000738"/>
    </source>
</evidence>
<accession>C5C9G4</accession>
<feature type="transmembrane region" description="Helical" evidence="2">
    <location>
        <begin position="370"/>
        <end position="390"/>
    </location>
</feature>
<feature type="transmembrane region" description="Helical" evidence="2">
    <location>
        <begin position="233"/>
        <end position="250"/>
    </location>
</feature>
<dbReference type="eggNOG" id="ENOG5033ZIQ">
    <property type="taxonomic scope" value="Bacteria"/>
</dbReference>
<evidence type="ECO:0000256" key="2">
    <source>
        <dbReference type="SAM" id="Phobius"/>
    </source>
</evidence>
<dbReference type="EMBL" id="CP001628">
    <property type="protein sequence ID" value="ACS30116.1"/>
    <property type="molecule type" value="Genomic_DNA"/>
</dbReference>
<dbReference type="AlphaFoldDB" id="C5C9G4"/>
<evidence type="ECO:0000313" key="6">
    <source>
        <dbReference type="Proteomes" id="UP000248985"/>
    </source>
</evidence>
<name>C5C9G4_MICLC</name>
<reference evidence="5" key="2">
    <citation type="journal article" date="2010" name="J. Bacteriol.">
        <title>Genome sequence of the Fleming strain of Micrococcus luteus, a simple free-living actinobacterium.</title>
        <authorList>
            <person name="Young M."/>
            <person name="Artsatbanov V."/>
            <person name="Beller H.R."/>
            <person name="Chandra G."/>
            <person name="Chater K.F."/>
            <person name="Dover L.G."/>
            <person name="Goh E.B."/>
            <person name="Kahan T."/>
            <person name="Kaprelyants A.S."/>
            <person name="Kyrpides N."/>
            <person name="Lapidus A."/>
            <person name="Lowry S.R."/>
            <person name="Lykidis A."/>
            <person name="Mahillon J."/>
            <person name="Markowitz V."/>
            <person name="Mavromatis K."/>
            <person name="Mukamolova G.V."/>
            <person name="Oren A."/>
            <person name="Rokem J.S."/>
            <person name="Smith M.C."/>
            <person name="Young D.I."/>
            <person name="Greenblatt C.L."/>
        </authorList>
    </citation>
    <scope>NUCLEOTIDE SEQUENCE [LARGE SCALE GENOMIC DNA]</scope>
    <source>
        <strain evidence="5">ATCC 4698 / DSM 20030 / JCM 1464 / NBRC 3333 / NCIMB 9278 / NCTC 2665 / VKM Ac-2230</strain>
    </source>
</reference>
<gene>
    <name evidence="3" type="ordered locus">Mlut_05790</name>
    <name evidence="4" type="ORF">NCTC2665_01601</name>
</gene>
<organism evidence="3 5">
    <name type="scientific">Micrococcus luteus (strain ATCC 4698 / DSM 20030 / JCM 1464 / CCM 169 / CCUG 5858 / IAM 1056 / NBRC 3333 / NCIMB 9278 / NCTC 2665 / VKM Ac-2230)</name>
    <name type="common">Micrococcus lysodeikticus</name>
    <dbReference type="NCBI Taxonomy" id="465515"/>
    <lineage>
        <taxon>Bacteria</taxon>
        <taxon>Bacillati</taxon>
        <taxon>Actinomycetota</taxon>
        <taxon>Actinomycetes</taxon>
        <taxon>Micrococcales</taxon>
        <taxon>Micrococcaceae</taxon>
        <taxon>Micrococcus</taxon>
    </lineage>
</organism>
<feature type="compositionally biased region" description="Polar residues" evidence="1">
    <location>
        <begin position="433"/>
        <end position="443"/>
    </location>
</feature>
<feature type="region of interest" description="Disordered" evidence="1">
    <location>
        <begin position="423"/>
        <end position="443"/>
    </location>
</feature>
<dbReference type="Proteomes" id="UP000000738">
    <property type="component" value="Chromosome"/>
</dbReference>
<dbReference type="EnsemblBacteria" id="ACS30116">
    <property type="protein sequence ID" value="ACS30116"/>
    <property type="gene ID" value="Mlut_05790"/>
</dbReference>
<evidence type="ECO:0000256" key="1">
    <source>
        <dbReference type="SAM" id="MobiDB-lite"/>
    </source>
</evidence>
<feature type="transmembrane region" description="Helical" evidence="2">
    <location>
        <begin position="332"/>
        <end position="350"/>
    </location>
</feature>
<feature type="transmembrane region" description="Helical" evidence="2">
    <location>
        <begin position="103"/>
        <end position="124"/>
    </location>
</feature>
<keyword evidence="4" id="KW-0436">Ligase</keyword>
<dbReference type="Proteomes" id="UP000248985">
    <property type="component" value="Chromosome 1"/>
</dbReference>
<dbReference type="HOGENOM" id="CLU_617929_0_0_11"/>
<dbReference type="KEGG" id="mlu:Mlut_05790"/>
<keyword evidence="2" id="KW-0812">Transmembrane</keyword>
<evidence type="ECO:0000313" key="3">
    <source>
        <dbReference type="EMBL" id="ACS30116.1"/>
    </source>
</evidence>
<feature type="transmembrane region" description="Helical" evidence="2">
    <location>
        <begin position="79"/>
        <end position="97"/>
    </location>
</feature>
<sequence>MTLALMVMTGSLLFALVFWNRPAVVLSAVVAVRILVPGMAEGFLTPVLHPAMYLLVAHTAVQAVFAWPRFLRALRAPGIVWMLTLLAVVSLMMLDGLNPYGRGLIGTAVVAFQIVLLPVLMFLLIRDEVRHRPSSLGWFVYPLLLVSVFEAVLAIVQVNVERAIFWEDLLSNSWFLRGDQISRAVGTLGHGIQVGTLMSAATVLTVFVRYVWLRFGLIVLFVYATLVAEARAGLVVSLLGAVVVLLVSLVRRPIASAMWGTLAGGALLRVLNSEAGLALQRKFVDDGSSTQLRVIAAEWFLERWPEFSLVGYFGPRNLREDGYLGSSLENGYFIFGVSFGVLCAVLYLLLQLGTLLRAVTPRAGRGRSAALAFAAVAMLVAGVGSSAFMAQGPDGFLFWALCGMAYADARHIRLGPTEPSAASERLSLASGAVPSSQAAPVRP</sequence>
<reference evidence="3" key="1">
    <citation type="submission" date="2009-05" db="EMBL/GenBank/DDBJ databases">
        <title>Complete sequence of Micrococcus luteus NCTC 2665.</title>
        <authorList>
            <consortium name="US DOE Joint Genome Institute"/>
            <person name="Lucas S."/>
            <person name="Copeland A."/>
            <person name="Lapidus A."/>
            <person name="Glavina del Rio T."/>
            <person name="Dalin E."/>
            <person name="Tice H."/>
            <person name="Bruce D."/>
            <person name="Goodwin L."/>
            <person name="Pitluck S."/>
            <person name="Lowry S."/>
            <person name="Larimer F."/>
            <person name="Land M."/>
            <person name="Hauser L."/>
            <person name="Kyrpides N."/>
            <person name="Lykidis A."/>
            <person name="Young M."/>
            <person name="Greenblatt C."/>
        </authorList>
    </citation>
    <scope>NUCLEOTIDE SEQUENCE</scope>
    <source>
        <strain evidence="3">NCTC 2665</strain>
    </source>
</reference>
<dbReference type="PATRIC" id="fig|465515.4.peg.548"/>
<proteinExistence type="predicted"/>
<keyword evidence="5" id="KW-1185">Reference proteome</keyword>
<dbReference type="GeneID" id="93344754"/>
<dbReference type="STRING" id="465515.Mlut_05790"/>
<feature type="transmembrane region" description="Helical" evidence="2">
    <location>
        <begin position="136"/>
        <end position="156"/>
    </location>
</feature>